<evidence type="ECO:0000256" key="1">
    <source>
        <dbReference type="ARBA" id="ARBA00022741"/>
    </source>
</evidence>
<gene>
    <name evidence="4" type="ORF">GMDG_09008</name>
</gene>
<sequence length="104" mass="10948">MKPSQVKHEPPADAAPVAAPAPKPQKKGGPSPSTLRHAVKKAEERMTQLSADLSRLDDDLANAAANDPKKLEGLSRARARTQADLDAAEAAWMEAEEALAEATA</sequence>
<accession>L8FUR1</accession>
<protein>
    <recommendedName>
        <fullName evidence="6">ABC transporter Uup C-terminal domain-containing protein</fullName>
    </recommendedName>
</protein>
<dbReference type="AlphaFoldDB" id="L8FUR1"/>
<evidence type="ECO:0000313" key="5">
    <source>
        <dbReference type="Proteomes" id="UP000011064"/>
    </source>
</evidence>
<reference evidence="5" key="1">
    <citation type="submission" date="2010-09" db="EMBL/GenBank/DDBJ databases">
        <title>The genome sequence of Geomyces destructans 20631-21.</title>
        <authorList>
            <consortium name="The Broad Institute Genome Sequencing Platform"/>
            <person name="Cuomo C.A."/>
            <person name="Blehert D.S."/>
            <person name="Lorch J.M."/>
            <person name="Young S.K."/>
            <person name="Zeng Q."/>
            <person name="Gargeya S."/>
            <person name="Fitzgerald M."/>
            <person name="Haas B."/>
            <person name="Abouelleil A."/>
            <person name="Alvarado L."/>
            <person name="Arachchi H.M."/>
            <person name="Berlin A."/>
            <person name="Brown A."/>
            <person name="Chapman S.B."/>
            <person name="Chen Z."/>
            <person name="Dunbar C."/>
            <person name="Freedman E."/>
            <person name="Gearin G."/>
            <person name="Gellesch M."/>
            <person name="Goldberg J."/>
            <person name="Griggs A."/>
            <person name="Gujja S."/>
            <person name="Heiman D."/>
            <person name="Howarth C."/>
            <person name="Larson L."/>
            <person name="Lui A."/>
            <person name="MacDonald P.J.P."/>
            <person name="Montmayeur A."/>
            <person name="Murphy C."/>
            <person name="Neiman D."/>
            <person name="Pearson M."/>
            <person name="Priest M."/>
            <person name="Roberts A."/>
            <person name="Saif S."/>
            <person name="Shea T."/>
            <person name="Shenoy N."/>
            <person name="Sisk P."/>
            <person name="Stolte C."/>
            <person name="Sykes S."/>
            <person name="Wortman J."/>
            <person name="Nusbaum C."/>
            <person name="Birren B."/>
        </authorList>
    </citation>
    <scope>NUCLEOTIDE SEQUENCE [LARGE SCALE GENOMIC DNA]</scope>
    <source>
        <strain evidence="5">ATCC MYA-4855 / 20631-21</strain>
    </source>
</reference>
<evidence type="ECO:0000313" key="4">
    <source>
        <dbReference type="EMBL" id="ELR04228.1"/>
    </source>
</evidence>
<proteinExistence type="predicted"/>
<evidence type="ECO:0000256" key="2">
    <source>
        <dbReference type="ARBA" id="ARBA00022840"/>
    </source>
</evidence>
<keyword evidence="5" id="KW-1185">Reference proteome</keyword>
<dbReference type="VEuPathDB" id="FungiDB:GMDG_09008"/>
<feature type="region of interest" description="Disordered" evidence="3">
    <location>
        <begin position="1"/>
        <end position="45"/>
    </location>
</feature>
<dbReference type="EMBL" id="GL574896">
    <property type="protein sequence ID" value="ELR04228.1"/>
    <property type="molecule type" value="Genomic_DNA"/>
</dbReference>
<keyword evidence="1" id="KW-0547">Nucleotide-binding</keyword>
<dbReference type="Proteomes" id="UP000011064">
    <property type="component" value="Unassembled WGS sequence"/>
</dbReference>
<organism evidence="4 5">
    <name type="scientific">Pseudogymnoascus destructans (strain ATCC MYA-4855 / 20631-21)</name>
    <name type="common">Bat white-nose syndrome fungus</name>
    <name type="synonym">Geomyces destructans</name>
    <dbReference type="NCBI Taxonomy" id="658429"/>
    <lineage>
        <taxon>Eukaryota</taxon>
        <taxon>Fungi</taxon>
        <taxon>Dikarya</taxon>
        <taxon>Ascomycota</taxon>
        <taxon>Pezizomycotina</taxon>
        <taxon>Leotiomycetes</taxon>
        <taxon>Thelebolales</taxon>
        <taxon>Thelebolaceae</taxon>
        <taxon>Pseudogymnoascus</taxon>
    </lineage>
</organism>
<dbReference type="InParanoid" id="L8FUR1"/>
<dbReference type="InterPro" id="IPR037118">
    <property type="entry name" value="Val-tRNA_synth_C_sf"/>
</dbReference>
<evidence type="ECO:0008006" key="6">
    <source>
        <dbReference type="Google" id="ProtNLM"/>
    </source>
</evidence>
<dbReference type="HOGENOM" id="CLU_2251212_0_0_1"/>
<keyword evidence="2" id="KW-0067">ATP-binding</keyword>
<name>L8FUR1_PSED2</name>
<feature type="compositionally biased region" description="Basic and acidic residues" evidence="3">
    <location>
        <begin position="1"/>
        <end position="11"/>
    </location>
</feature>
<dbReference type="Gene3D" id="1.10.287.380">
    <property type="entry name" value="Valyl-tRNA synthetase, C-terminal domain"/>
    <property type="match status" value="1"/>
</dbReference>
<dbReference type="GO" id="GO:0005524">
    <property type="term" value="F:ATP binding"/>
    <property type="evidence" value="ECO:0007669"/>
    <property type="project" value="UniProtKB-KW"/>
</dbReference>
<evidence type="ECO:0000256" key="3">
    <source>
        <dbReference type="SAM" id="MobiDB-lite"/>
    </source>
</evidence>